<organism evidence="2 3">
    <name type="scientific">Candolleomyces eurysporus</name>
    <dbReference type="NCBI Taxonomy" id="2828524"/>
    <lineage>
        <taxon>Eukaryota</taxon>
        <taxon>Fungi</taxon>
        <taxon>Dikarya</taxon>
        <taxon>Basidiomycota</taxon>
        <taxon>Agaricomycotina</taxon>
        <taxon>Agaricomycetes</taxon>
        <taxon>Agaricomycetidae</taxon>
        <taxon>Agaricales</taxon>
        <taxon>Agaricineae</taxon>
        <taxon>Psathyrellaceae</taxon>
        <taxon>Candolleomyces</taxon>
    </lineage>
</organism>
<sequence length="279" mass="30699">MSHDQYAHEHVPAVPRSRIPGRMGSPALSVKVPRALQDDDRATFTSGLECGEHTNEADTLPTSPSPSSFEAHLDAINRYLSQPVDIWHEYTHCSNISPKDFAVVCPITGAAEMSDQACNALVPFNELADHIAWKHISPHAHTVRVCDLPAINRWKCPLPKLQPLADKTMAPGHCGEIMDLFKTDFRDECDGPVVMANVYEILHHLCGVHGQWLQGSAIEWKPNGTKDWCFPASPVIAPLPKPRCKYCSVSFGEPLGGALNLLVNHVKNCHPESVEGVQL</sequence>
<evidence type="ECO:0000313" key="3">
    <source>
        <dbReference type="Proteomes" id="UP001140091"/>
    </source>
</evidence>
<protein>
    <submittedName>
        <fullName evidence="2">Uncharacterized protein</fullName>
    </submittedName>
</protein>
<feature type="region of interest" description="Disordered" evidence="1">
    <location>
        <begin position="1"/>
        <end position="23"/>
    </location>
</feature>
<feature type="compositionally biased region" description="Basic and acidic residues" evidence="1">
    <location>
        <begin position="1"/>
        <end position="11"/>
    </location>
</feature>
<name>A0A9W8M774_9AGAR</name>
<dbReference type="AlphaFoldDB" id="A0A9W8M774"/>
<comment type="caution">
    <text evidence="2">The sequence shown here is derived from an EMBL/GenBank/DDBJ whole genome shotgun (WGS) entry which is preliminary data.</text>
</comment>
<dbReference type="EMBL" id="JANBPK010001613">
    <property type="protein sequence ID" value="KAJ2921380.1"/>
    <property type="molecule type" value="Genomic_DNA"/>
</dbReference>
<dbReference type="Proteomes" id="UP001140091">
    <property type="component" value="Unassembled WGS sequence"/>
</dbReference>
<evidence type="ECO:0000313" key="2">
    <source>
        <dbReference type="EMBL" id="KAJ2921380.1"/>
    </source>
</evidence>
<gene>
    <name evidence="2" type="ORF">H1R20_g15711</name>
</gene>
<accession>A0A9W8M774</accession>
<proteinExistence type="predicted"/>
<reference evidence="2" key="1">
    <citation type="submission" date="2022-06" db="EMBL/GenBank/DDBJ databases">
        <title>Genome Sequence of Candolleomyces eurysporus.</title>
        <authorList>
            <person name="Buettner E."/>
        </authorList>
    </citation>
    <scope>NUCLEOTIDE SEQUENCE</scope>
    <source>
        <strain evidence="2">VTCC 930004</strain>
    </source>
</reference>
<dbReference type="OrthoDB" id="10297335at2759"/>
<feature type="non-terminal residue" evidence="2">
    <location>
        <position position="279"/>
    </location>
</feature>
<evidence type="ECO:0000256" key="1">
    <source>
        <dbReference type="SAM" id="MobiDB-lite"/>
    </source>
</evidence>
<keyword evidence="3" id="KW-1185">Reference proteome</keyword>